<accession>A0ABW3CRX9</accession>
<name>A0ABW3CRX9_9ACTN</name>
<sequence>MPRMVDVGDLVTTRRALHGVAELIMAGPQYRRSGSIRLAITPNGFGTTGEPVLRVDGTELIAGTRMIPLNGATCGELGTAADLDAGAPEDLYKGGSGVGLDDVLGVDAGAAELIEESLAKGAEALRRFAPDIEPVLWPEHFDVSISLDEVNYGVAAGDDEIAEPYAYVGPWGPRYSSFRYTSFWNTSFGAARRFQDLPRTDDLYDFFIEGRTRAATERP</sequence>
<evidence type="ECO:0000313" key="2">
    <source>
        <dbReference type="Proteomes" id="UP001597083"/>
    </source>
</evidence>
<proteinExistence type="predicted"/>
<dbReference type="Proteomes" id="UP001597083">
    <property type="component" value="Unassembled WGS sequence"/>
</dbReference>
<protein>
    <submittedName>
        <fullName evidence="1">Uncharacterized protein</fullName>
    </submittedName>
</protein>
<reference evidence="2" key="1">
    <citation type="journal article" date="2019" name="Int. J. Syst. Evol. Microbiol.">
        <title>The Global Catalogue of Microorganisms (GCM) 10K type strain sequencing project: providing services to taxonomists for standard genome sequencing and annotation.</title>
        <authorList>
            <consortium name="The Broad Institute Genomics Platform"/>
            <consortium name="The Broad Institute Genome Sequencing Center for Infectious Disease"/>
            <person name="Wu L."/>
            <person name="Ma J."/>
        </authorList>
    </citation>
    <scope>NUCLEOTIDE SEQUENCE [LARGE SCALE GENOMIC DNA]</scope>
    <source>
        <strain evidence="2">JCM 31696</strain>
    </source>
</reference>
<gene>
    <name evidence="1" type="ORF">ACFQ07_30895</name>
</gene>
<evidence type="ECO:0000313" key="1">
    <source>
        <dbReference type="EMBL" id="MFD0856680.1"/>
    </source>
</evidence>
<organism evidence="1 2">
    <name type="scientific">Actinomadura adrarensis</name>
    <dbReference type="NCBI Taxonomy" id="1819600"/>
    <lineage>
        <taxon>Bacteria</taxon>
        <taxon>Bacillati</taxon>
        <taxon>Actinomycetota</taxon>
        <taxon>Actinomycetes</taxon>
        <taxon>Streptosporangiales</taxon>
        <taxon>Thermomonosporaceae</taxon>
        <taxon>Actinomadura</taxon>
    </lineage>
</organism>
<comment type="caution">
    <text evidence="1">The sequence shown here is derived from an EMBL/GenBank/DDBJ whole genome shotgun (WGS) entry which is preliminary data.</text>
</comment>
<dbReference type="EMBL" id="JBHTIR010004219">
    <property type="protein sequence ID" value="MFD0856680.1"/>
    <property type="molecule type" value="Genomic_DNA"/>
</dbReference>
<keyword evidence="2" id="KW-1185">Reference proteome</keyword>